<comment type="caution">
    <text evidence="1">The sequence shown here is derived from an EMBL/GenBank/DDBJ whole genome shotgun (WGS) entry which is preliminary data.</text>
</comment>
<evidence type="ECO:0000313" key="2">
    <source>
        <dbReference type="Proteomes" id="UP001597402"/>
    </source>
</evidence>
<dbReference type="RefSeq" id="WP_376878328.1">
    <property type="nucleotide sequence ID" value="NZ_JBHUHP010000016.1"/>
</dbReference>
<evidence type="ECO:0000313" key="1">
    <source>
        <dbReference type="EMBL" id="MFD2093119.1"/>
    </source>
</evidence>
<reference evidence="2" key="1">
    <citation type="journal article" date="2019" name="Int. J. Syst. Evol. Microbiol.">
        <title>The Global Catalogue of Microorganisms (GCM) 10K type strain sequencing project: providing services to taxonomists for standard genome sequencing and annotation.</title>
        <authorList>
            <consortium name="The Broad Institute Genomics Platform"/>
            <consortium name="The Broad Institute Genome Sequencing Center for Infectious Disease"/>
            <person name="Wu L."/>
            <person name="Ma J."/>
        </authorList>
    </citation>
    <scope>NUCLEOTIDE SEQUENCE [LARGE SCALE GENOMIC DNA]</scope>
    <source>
        <strain evidence="2">JCM 3338</strain>
    </source>
</reference>
<accession>A0ABW4XEE8</accession>
<dbReference type="Proteomes" id="UP001597402">
    <property type="component" value="Unassembled WGS sequence"/>
</dbReference>
<dbReference type="EMBL" id="JBHUHP010000016">
    <property type="protein sequence ID" value="MFD2093119.1"/>
    <property type="molecule type" value="Genomic_DNA"/>
</dbReference>
<protein>
    <submittedName>
        <fullName evidence="1">Uncharacterized protein</fullName>
    </submittedName>
</protein>
<sequence>MIRSAVRSAVRDLVDEVAVGCGFAVPAWYRRLEAVAVPRVGSRTAMRAAALDAGFTGISVEERTVDVGVGTAADLVDYRFGQGHYAA</sequence>
<gene>
    <name evidence="1" type="ORF">ACFSHS_16230</name>
</gene>
<name>A0ABW4XEE8_9ACTN</name>
<keyword evidence="2" id="KW-1185">Reference proteome</keyword>
<proteinExistence type="predicted"/>
<organism evidence="1 2">
    <name type="scientific">Blastococcus deserti</name>
    <dbReference type="NCBI Taxonomy" id="2259033"/>
    <lineage>
        <taxon>Bacteria</taxon>
        <taxon>Bacillati</taxon>
        <taxon>Actinomycetota</taxon>
        <taxon>Actinomycetes</taxon>
        <taxon>Geodermatophilales</taxon>
        <taxon>Geodermatophilaceae</taxon>
        <taxon>Blastococcus</taxon>
    </lineage>
</organism>